<dbReference type="STRING" id="1168035.SAMN05444280_101208"/>
<dbReference type="SUPFAM" id="SSF53756">
    <property type="entry name" value="UDP-Glycosyltransferase/glycogen phosphorylase"/>
    <property type="match status" value="1"/>
</dbReference>
<name>A0A1M6AIC2_9BACT</name>
<dbReference type="InterPro" id="IPR002201">
    <property type="entry name" value="Glyco_trans_9"/>
</dbReference>
<evidence type="ECO:0000256" key="2">
    <source>
        <dbReference type="ARBA" id="ARBA00022679"/>
    </source>
</evidence>
<dbReference type="OrthoDB" id="9768048at2"/>
<dbReference type="Gene3D" id="3.40.50.2000">
    <property type="entry name" value="Glycogen Phosphorylase B"/>
    <property type="match status" value="2"/>
</dbReference>
<evidence type="ECO:0000256" key="1">
    <source>
        <dbReference type="ARBA" id="ARBA00022676"/>
    </source>
</evidence>
<evidence type="ECO:0000313" key="4">
    <source>
        <dbReference type="Proteomes" id="UP000184050"/>
    </source>
</evidence>
<evidence type="ECO:0000313" key="3">
    <source>
        <dbReference type="EMBL" id="SHI35963.1"/>
    </source>
</evidence>
<keyword evidence="1" id="KW-0328">Glycosyltransferase</keyword>
<dbReference type="Pfam" id="PF01075">
    <property type="entry name" value="Glyco_transf_9"/>
    <property type="match status" value="1"/>
</dbReference>
<dbReference type="CDD" id="cd03789">
    <property type="entry name" value="GT9_LPS_heptosyltransferase"/>
    <property type="match status" value="1"/>
</dbReference>
<dbReference type="PANTHER" id="PTHR30160">
    <property type="entry name" value="TETRAACYLDISACCHARIDE 4'-KINASE-RELATED"/>
    <property type="match status" value="1"/>
</dbReference>
<dbReference type="Proteomes" id="UP000184050">
    <property type="component" value="Unassembled WGS sequence"/>
</dbReference>
<dbReference type="EMBL" id="FQZE01000001">
    <property type="protein sequence ID" value="SHI35963.1"/>
    <property type="molecule type" value="Genomic_DNA"/>
</dbReference>
<dbReference type="InterPro" id="IPR051199">
    <property type="entry name" value="LPS_LOS_Heptosyltrfase"/>
</dbReference>
<keyword evidence="4" id="KW-1185">Reference proteome</keyword>
<dbReference type="GO" id="GO:0005829">
    <property type="term" value="C:cytosol"/>
    <property type="evidence" value="ECO:0007669"/>
    <property type="project" value="TreeGrafter"/>
</dbReference>
<dbReference type="PANTHER" id="PTHR30160:SF1">
    <property type="entry name" value="LIPOPOLYSACCHARIDE 1,2-N-ACETYLGLUCOSAMINETRANSFERASE-RELATED"/>
    <property type="match status" value="1"/>
</dbReference>
<proteinExistence type="predicted"/>
<accession>A0A1M6AIC2</accession>
<dbReference type="RefSeq" id="WP_073164219.1">
    <property type="nucleotide sequence ID" value="NZ_FQZE01000001.1"/>
</dbReference>
<dbReference type="GO" id="GO:0008713">
    <property type="term" value="F:ADP-heptose-lipopolysaccharide heptosyltransferase activity"/>
    <property type="evidence" value="ECO:0007669"/>
    <property type="project" value="TreeGrafter"/>
</dbReference>
<gene>
    <name evidence="3" type="ORF">SAMN05444280_101208</name>
</gene>
<reference evidence="3 4" key="1">
    <citation type="submission" date="2016-11" db="EMBL/GenBank/DDBJ databases">
        <authorList>
            <person name="Jaros S."/>
            <person name="Januszkiewicz K."/>
            <person name="Wedrychowicz H."/>
        </authorList>
    </citation>
    <scope>NUCLEOTIDE SEQUENCE [LARGE SCALE GENOMIC DNA]</scope>
    <source>
        <strain evidence="3 4">DSM 27063</strain>
    </source>
</reference>
<organism evidence="3 4">
    <name type="scientific">Tangfeifania diversioriginum</name>
    <dbReference type="NCBI Taxonomy" id="1168035"/>
    <lineage>
        <taxon>Bacteria</taxon>
        <taxon>Pseudomonadati</taxon>
        <taxon>Bacteroidota</taxon>
        <taxon>Bacteroidia</taxon>
        <taxon>Marinilabiliales</taxon>
        <taxon>Prolixibacteraceae</taxon>
        <taxon>Tangfeifania</taxon>
    </lineage>
</organism>
<dbReference type="AlphaFoldDB" id="A0A1M6AIC2"/>
<dbReference type="GO" id="GO:0009244">
    <property type="term" value="P:lipopolysaccharide core region biosynthetic process"/>
    <property type="evidence" value="ECO:0007669"/>
    <property type="project" value="TreeGrafter"/>
</dbReference>
<sequence>MKIKYLVIRFSSIGDIVLTSPVVRCLKQQVEGAEIHFVTKKKHAALVASNPYIHKVHTFSGNINQLINELEKEQFDYVIDLHQNLRSNRIKSRLKIPAFSFNKLNFQKFVLVQFKVNRLPQKHIVDRYLETLSVFDVKNDGKGLDFFIPENEGFDKSQLPPAFKNGYVAFVIAGTYATKKLPADKITEICNHANFPIVLLGGKSETEAGEKIMRETNGNVHNLTGKISLNQSASLVRDAKLVLTNDTGLMHIAAAFGKKILSFWGNTVPEFGMVPYQPHPTSKIMEIKNLRCRPCSKLGYKKCPRKHFRCMREQDVDSAVNWIVRNFNS</sequence>
<keyword evidence="2 3" id="KW-0808">Transferase</keyword>
<protein>
    <submittedName>
        <fullName evidence="3">ADP-heptose:LPS heptosyltransferase</fullName>
    </submittedName>
</protein>